<feature type="region of interest" description="Disordered" evidence="1">
    <location>
        <begin position="164"/>
        <end position="191"/>
    </location>
</feature>
<accession>K0TNW2</accession>
<dbReference type="Proteomes" id="UP000266841">
    <property type="component" value="Unassembled WGS sequence"/>
</dbReference>
<gene>
    <name evidence="2" type="ORF">THAOC_04459</name>
</gene>
<name>K0TNW2_THAOC</name>
<reference evidence="2 3" key="1">
    <citation type="journal article" date="2012" name="Genome Biol.">
        <title>Genome and low-iron response of an oceanic diatom adapted to chronic iron limitation.</title>
        <authorList>
            <person name="Lommer M."/>
            <person name="Specht M."/>
            <person name="Roy A.S."/>
            <person name="Kraemer L."/>
            <person name="Andreson R."/>
            <person name="Gutowska M.A."/>
            <person name="Wolf J."/>
            <person name="Bergner S.V."/>
            <person name="Schilhabel M.B."/>
            <person name="Klostermeier U.C."/>
            <person name="Beiko R.G."/>
            <person name="Rosenstiel P."/>
            <person name="Hippler M."/>
            <person name="Laroche J."/>
        </authorList>
    </citation>
    <scope>NUCLEOTIDE SEQUENCE [LARGE SCALE GENOMIC DNA]</scope>
    <source>
        <strain evidence="2 3">CCMP1005</strain>
    </source>
</reference>
<sequence length="518" mass="56060">MFQPYTNLRDSLGVSALCVLCLCKSPNLSYTSPKLSLKIRHPSPSLLRRGSLDVPNQTSLLERPDEGQVEHIVALPPGQHRPHVMVVVIALARHRREHGTDEVEQRECREGELPYPVRHLPNEPGLLPVGRLAGTFGVPSGRVVHEVEPQGPRLAEPDRSVRYEEADASEVTVRQDHLGQAHREGERVEHPQRERVVVPRDELLLHGPVPLEEAERLLVPVEERRVRVAGNVAVLVVAAVLAGPPDGPALVGGAAEDVEKEADGGGALERGVGRRHGRRDGHPCARPERPRHDQQRRHVDRRNDQAERRPHPLEREGVEHLERQQDAEDRAGVDADVTQNERPVIADVAGRGGGEEDGGLPGRTTAAMPPGGSFAGPAVPTALGGSTGMTGMTGLPGPGSGAAAALSGLEAVVVVLAERISPIPLSPPLPIKDGCEVRLFQYRRFVLCRRAAAGSLAASRTYRTSSHVPKAEPREDSYVRCTRNVCAKIRTQLPPALISCPGWVVGFGCNIRADLNEI</sequence>
<keyword evidence="3" id="KW-1185">Reference proteome</keyword>
<dbReference type="EMBL" id="AGNL01004124">
    <property type="protein sequence ID" value="EJK73897.1"/>
    <property type="molecule type" value="Genomic_DNA"/>
</dbReference>
<evidence type="ECO:0000313" key="3">
    <source>
        <dbReference type="Proteomes" id="UP000266841"/>
    </source>
</evidence>
<proteinExistence type="predicted"/>
<feature type="region of interest" description="Disordered" evidence="1">
    <location>
        <begin position="257"/>
        <end position="363"/>
    </location>
</feature>
<comment type="caution">
    <text evidence="2">The sequence shown here is derived from an EMBL/GenBank/DDBJ whole genome shotgun (WGS) entry which is preliminary data.</text>
</comment>
<feature type="compositionally biased region" description="Basic and acidic residues" evidence="1">
    <location>
        <begin position="173"/>
        <end position="191"/>
    </location>
</feature>
<organism evidence="2 3">
    <name type="scientific">Thalassiosira oceanica</name>
    <name type="common">Marine diatom</name>
    <dbReference type="NCBI Taxonomy" id="159749"/>
    <lineage>
        <taxon>Eukaryota</taxon>
        <taxon>Sar</taxon>
        <taxon>Stramenopiles</taxon>
        <taxon>Ochrophyta</taxon>
        <taxon>Bacillariophyta</taxon>
        <taxon>Coscinodiscophyceae</taxon>
        <taxon>Thalassiosirophycidae</taxon>
        <taxon>Thalassiosirales</taxon>
        <taxon>Thalassiosiraceae</taxon>
        <taxon>Thalassiosira</taxon>
    </lineage>
</organism>
<protein>
    <submittedName>
        <fullName evidence="2">Uncharacterized protein</fullName>
    </submittedName>
</protein>
<evidence type="ECO:0000313" key="2">
    <source>
        <dbReference type="EMBL" id="EJK73897.1"/>
    </source>
</evidence>
<evidence type="ECO:0000256" key="1">
    <source>
        <dbReference type="SAM" id="MobiDB-lite"/>
    </source>
</evidence>
<dbReference type="AlphaFoldDB" id="K0TNW2"/>
<feature type="compositionally biased region" description="Basic and acidic residues" evidence="1">
    <location>
        <begin position="280"/>
        <end position="333"/>
    </location>
</feature>